<dbReference type="Proteomes" id="UP001501920">
    <property type="component" value="Chromosome 17"/>
</dbReference>
<feature type="chain" id="PRO_5043703340" description="Phospholipase A2" evidence="8">
    <location>
        <begin position="34"/>
        <end position="733"/>
    </location>
</feature>
<dbReference type="GO" id="GO:0005829">
    <property type="term" value="C:cytosol"/>
    <property type="evidence" value="ECO:0007669"/>
    <property type="project" value="TreeGrafter"/>
</dbReference>
<name>A0AAR2JIW8_PYGNA</name>
<evidence type="ECO:0000256" key="1">
    <source>
        <dbReference type="ARBA" id="ARBA00004496"/>
    </source>
</evidence>
<dbReference type="Pfam" id="PF01735">
    <property type="entry name" value="PLA2_B"/>
    <property type="match status" value="1"/>
</dbReference>
<comment type="domain">
    <text evidence="6">The N-terminal C2 domain associates with lipid membranes upon calcium binding.</text>
</comment>
<keyword evidence="6" id="KW-0479">Metal-binding</keyword>
<dbReference type="SUPFAM" id="SSF49562">
    <property type="entry name" value="C2 domain (Calcium/lipid-binding domain, CaLB)"/>
    <property type="match status" value="1"/>
</dbReference>
<dbReference type="CDD" id="cd07200">
    <property type="entry name" value="cPLA2_Grp-IVA"/>
    <property type="match status" value="1"/>
</dbReference>
<keyword evidence="3 5" id="KW-0378">Hydrolase</keyword>
<reference evidence="11" key="2">
    <citation type="submission" date="2025-08" db="UniProtKB">
        <authorList>
            <consortium name="Ensembl"/>
        </authorList>
    </citation>
    <scope>IDENTIFICATION</scope>
</reference>
<dbReference type="GO" id="GO:0005634">
    <property type="term" value="C:nucleus"/>
    <property type="evidence" value="ECO:0007669"/>
    <property type="project" value="TreeGrafter"/>
</dbReference>
<dbReference type="SMART" id="SM00022">
    <property type="entry name" value="PLAc"/>
    <property type="match status" value="1"/>
</dbReference>
<dbReference type="GO" id="GO:0047498">
    <property type="term" value="F:calcium-dependent phospholipase A2 activity"/>
    <property type="evidence" value="ECO:0007669"/>
    <property type="project" value="TreeGrafter"/>
</dbReference>
<dbReference type="GO" id="GO:0005544">
    <property type="term" value="F:calcium-dependent phospholipid binding"/>
    <property type="evidence" value="ECO:0007669"/>
    <property type="project" value="TreeGrafter"/>
</dbReference>
<comment type="subcellular location">
    <subcellularLocation>
        <location evidence="1">Cytoplasm</location>
    </subcellularLocation>
</comment>
<sequence>CSENVPYTHLSSICLFHVTQLCVCVCVCVCVCAHTVDTPDPYVELSIPTAPESRKRTRHIDNDINPKWNETFDFLLDPKQENVLEMTLMDANYVMDETLGTATYSIGTLKIGQPETTTKVYLQLLLEVCSSTDLRFSMALCDQEKLFRQTRRDRVMLGIKKLLHMENPCLCTQVPTIAIVGSGGGFRAMVGFSGVMKALYESGVLDCATYVAGLSGSTWYMSTLYSHPEFPAKGPREINEELMKSVSNSPLKLLMPQHIKRYIKALWNKKAAGQPVTFTDIFGMLIGETLIPGRMDTKLSSMQEKINEGQSPLPLFTCLHVKPRVSELMFADWVEFSPYEIGMAKYGTFMPPELFGSKFFMGSVVKKYEENPLHFLMGVWGSAFSILFNRVLGVKETTDGSTMEEELEQIKLEQIVGNDSTDNEEEPRRAGTESAEVEDERQRHAQASWVQWMFSSVVGDSSLFNTREGRAGKVHNFMLGLNLNSTTPFTPCSGIMHQVSVDEEVDAITDPNEFKDIYEPLDVRSKKIHVVDSGLTFNLPYPLILRPQRGVDLIISFDFSARPGDSSPPFKELLLAEKWARMNKLPFPKIDVKVFDREGLRECYVFKPTRGEKHCPTVIHFVLANIHFRDFKAPGVPRETDKEKEFGDFDIFDDPETPYSTFNFQYSNQAFRQLHDLMEFNTLNNIEVIKDAIKDSILQRRENPSRCSVTLSLNEIENKRFLKLHSSLNSHTM</sequence>
<evidence type="ECO:0000256" key="5">
    <source>
        <dbReference type="PROSITE-ProRule" id="PRU00555"/>
    </source>
</evidence>
<keyword evidence="8" id="KW-0732">Signal</keyword>
<dbReference type="Gene3D" id="2.60.40.150">
    <property type="entry name" value="C2 domain"/>
    <property type="match status" value="1"/>
</dbReference>
<dbReference type="EC" id="3.1.1.4" evidence="6"/>
<dbReference type="InterPro" id="IPR035892">
    <property type="entry name" value="C2_domain_sf"/>
</dbReference>
<keyword evidence="5 6" id="KW-0442">Lipid degradation</keyword>
<comment type="catalytic activity">
    <reaction evidence="6">
        <text>a 1,2-diacyl-sn-glycero-3-phosphocholine + H2O = a 1-acyl-sn-glycero-3-phosphocholine + a fatty acid + H(+)</text>
        <dbReference type="Rhea" id="RHEA:15801"/>
        <dbReference type="ChEBI" id="CHEBI:15377"/>
        <dbReference type="ChEBI" id="CHEBI:15378"/>
        <dbReference type="ChEBI" id="CHEBI:28868"/>
        <dbReference type="ChEBI" id="CHEBI:57643"/>
        <dbReference type="ChEBI" id="CHEBI:58168"/>
        <dbReference type="EC" id="3.1.1.4"/>
    </reaction>
</comment>
<feature type="domain" description="PLA2c" evidence="10">
    <location>
        <begin position="128"/>
        <end position="721"/>
    </location>
</feature>
<reference evidence="11" key="3">
    <citation type="submission" date="2025-09" db="UniProtKB">
        <authorList>
            <consortium name="Ensembl"/>
        </authorList>
    </citation>
    <scope>IDENTIFICATION</scope>
</reference>
<evidence type="ECO:0000256" key="4">
    <source>
        <dbReference type="ARBA" id="ARBA00023098"/>
    </source>
</evidence>
<proteinExistence type="predicted"/>
<dbReference type="GO" id="GO:0005509">
    <property type="term" value="F:calcium ion binding"/>
    <property type="evidence" value="ECO:0007669"/>
    <property type="project" value="TreeGrafter"/>
</dbReference>
<dbReference type="InterPro" id="IPR016035">
    <property type="entry name" value="Acyl_Trfase/lysoPLipase"/>
</dbReference>
<evidence type="ECO:0000256" key="8">
    <source>
        <dbReference type="SAM" id="SignalP"/>
    </source>
</evidence>
<dbReference type="PANTHER" id="PTHR10728">
    <property type="entry name" value="CYTOSOLIC PHOSPHOLIPASE A2"/>
    <property type="match status" value="1"/>
</dbReference>
<keyword evidence="6" id="KW-0106">Calcium</keyword>
<dbReference type="GO" id="GO:0005783">
    <property type="term" value="C:endoplasmic reticulum"/>
    <property type="evidence" value="ECO:0007669"/>
    <property type="project" value="TreeGrafter"/>
</dbReference>
<dbReference type="PROSITE" id="PS50004">
    <property type="entry name" value="C2"/>
    <property type="match status" value="1"/>
</dbReference>
<accession>A0AAR2JIW8</accession>
<feature type="region of interest" description="Disordered" evidence="7">
    <location>
        <begin position="415"/>
        <end position="441"/>
    </location>
</feature>
<dbReference type="GO" id="GO:0046475">
    <property type="term" value="P:glycerophospholipid catabolic process"/>
    <property type="evidence" value="ECO:0007669"/>
    <property type="project" value="TreeGrafter"/>
</dbReference>
<dbReference type="InterPro" id="IPR002642">
    <property type="entry name" value="LysoPLipase_cat_dom"/>
</dbReference>
<evidence type="ECO:0000256" key="3">
    <source>
        <dbReference type="ARBA" id="ARBA00022801"/>
    </source>
</evidence>
<protein>
    <recommendedName>
        <fullName evidence="6">Phospholipase A2</fullName>
        <ecNumber evidence="6">3.1.1.4</ecNumber>
    </recommendedName>
</protein>
<evidence type="ECO:0000259" key="10">
    <source>
        <dbReference type="PROSITE" id="PS51210"/>
    </source>
</evidence>
<dbReference type="SMART" id="SM00239">
    <property type="entry name" value="C2"/>
    <property type="match status" value="1"/>
</dbReference>
<dbReference type="GeneTree" id="ENSGT01030000234606"/>
<dbReference type="Pfam" id="PF00168">
    <property type="entry name" value="C2"/>
    <property type="match status" value="1"/>
</dbReference>
<dbReference type="AlphaFoldDB" id="A0AAR2JIW8"/>
<evidence type="ECO:0000256" key="7">
    <source>
        <dbReference type="SAM" id="MobiDB-lite"/>
    </source>
</evidence>
<evidence type="ECO:0000313" key="12">
    <source>
        <dbReference type="Proteomes" id="UP001501920"/>
    </source>
</evidence>
<dbReference type="PANTHER" id="PTHR10728:SF13">
    <property type="entry name" value="CYTOSOLIC PHOSPHOLIPASE A2"/>
    <property type="match status" value="1"/>
</dbReference>
<keyword evidence="12" id="KW-1185">Reference proteome</keyword>
<dbReference type="Ensembl" id="ENSPNAT00000063933.1">
    <property type="protein sequence ID" value="ENSPNAP00000050257.1"/>
    <property type="gene ID" value="ENSPNAG00000019121.2"/>
</dbReference>
<dbReference type="SUPFAM" id="SSF52151">
    <property type="entry name" value="FabD/lysophospholipase-like"/>
    <property type="match status" value="1"/>
</dbReference>
<feature type="domain" description="C2" evidence="9">
    <location>
        <begin position="1"/>
        <end position="119"/>
    </location>
</feature>
<evidence type="ECO:0000313" key="11">
    <source>
        <dbReference type="Ensembl" id="ENSPNAP00000050257.1"/>
    </source>
</evidence>
<evidence type="ECO:0000256" key="6">
    <source>
        <dbReference type="RuleBase" id="RU362102"/>
    </source>
</evidence>
<evidence type="ECO:0000259" key="9">
    <source>
        <dbReference type="PROSITE" id="PS50004"/>
    </source>
</evidence>
<dbReference type="GO" id="GO:0005794">
    <property type="term" value="C:Golgi apparatus"/>
    <property type="evidence" value="ECO:0007669"/>
    <property type="project" value="TreeGrafter"/>
</dbReference>
<keyword evidence="4 5" id="KW-0443">Lipid metabolism</keyword>
<dbReference type="PROSITE" id="PS51210">
    <property type="entry name" value="PLA2C"/>
    <property type="match status" value="1"/>
</dbReference>
<dbReference type="InterPro" id="IPR000008">
    <property type="entry name" value="C2_dom"/>
</dbReference>
<dbReference type="Gene3D" id="3.40.1090.10">
    <property type="entry name" value="Cytosolic phospholipase A2 catalytic domain"/>
    <property type="match status" value="1"/>
</dbReference>
<evidence type="ECO:0000256" key="2">
    <source>
        <dbReference type="ARBA" id="ARBA00022490"/>
    </source>
</evidence>
<keyword evidence="2 6" id="KW-0963">Cytoplasm</keyword>
<reference evidence="11 12" key="1">
    <citation type="submission" date="2020-10" db="EMBL/GenBank/DDBJ databases">
        <title>Pygocentrus nattereri (red-bellied piranha) genome, fPygNat1, primary haplotype.</title>
        <authorList>
            <person name="Myers G."/>
            <person name="Meyer A."/>
            <person name="Karagic N."/>
            <person name="Pippel M."/>
            <person name="Winkler S."/>
            <person name="Tracey A."/>
            <person name="Wood J."/>
            <person name="Formenti G."/>
            <person name="Howe K."/>
            <person name="Fedrigo O."/>
            <person name="Jarvis E.D."/>
        </authorList>
    </citation>
    <scope>NUCLEOTIDE SEQUENCE [LARGE SCALE GENOMIC DNA]</scope>
</reference>
<feature type="signal peptide" evidence="8">
    <location>
        <begin position="1"/>
        <end position="33"/>
    </location>
</feature>
<organism evidence="11 12">
    <name type="scientific">Pygocentrus nattereri</name>
    <name type="common">Red-bellied piranha</name>
    <dbReference type="NCBI Taxonomy" id="42514"/>
    <lineage>
        <taxon>Eukaryota</taxon>
        <taxon>Metazoa</taxon>
        <taxon>Chordata</taxon>
        <taxon>Craniata</taxon>
        <taxon>Vertebrata</taxon>
        <taxon>Euteleostomi</taxon>
        <taxon>Actinopterygii</taxon>
        <taxon>Neopterygii</taxon>
        <taxon>Teleostei</taxon>
        <taxon>Ostariophysi</taxon>
        <taxon>Characiformes</taxon>
        <taxon>Characoidei</taxon>
        <taxon>Pygocentrus</taxon>
    </lineage>
</organism>